<evidence type="ECO:0000256" key="4">
    <source>
        <dbReference type="ARBA" id="ARBA00023002"/>
    </source>
</evidence>
<dbReference type="GO" id="GO:0004499">
    <property type="term" value="F:N,N-dimethylaniline monooxygenase activity"/>
    <property type="evidence" value="ECO:0007669"/>
    <property type="project" value="InterPro"/>
</dbReference>
<proteinExistence type="predicted"/>
<accession>A0AAD4CSC1</accession>
<evidence type="ECO:0000313" key="6">
    <source>
        <dbReference type="Proteomes" id="UP001194746"/>
    </source>
</evidence>
<protein>
    <recommendedName>
        <fullName evidence="7">Cyclohexanone monooxygenase</fullName>
    </recommendedName>
</protein>
<keyword evidence="6" id="KW-1185">Reference proteome</keyword>
<dbReference type="Gene3D" id="3.50.50.60">
    <property type="entry name" value="FAD/NAD(P)-binding domain"/>
    <property type="match status" value="2"/>
</dbReference>
<keyword evidence="3" id="KW-0521">NADP</keyword>
<dbReference type="InterPro" id="IPR036188">
    <property type="entry name" value="FAD/NAD-bd_sf"/>
</dbReference>
<evidence type="ECO:0000313" key="5">
    <source>
        <dbReference type="EMBL" id="KAF9890822.1"/>
    </source>
</evidence>
<dbReference type="GO" id="GO:0050661">
    <property type="term" value="F:NADP binding"/>
    <property type="evidence" value="ECO:0007669"/>
    <property type="project" value="InterPro"/>
</dbReference>
<organism evidence="5 6">
    <name type="scientific">Aspergillus nanangensis</name>
    <dbReference type="NCBI Taxonomy" id="2582783"/>
    <lineage>
        <taxon>Eukaryota</taxon>
        <taxon>Fungi</taxon>
        <taxon>Dikarya</taxon>
        <taxon>Ascomycota</taxon>
        <taxon>Pezizomycotina</taxon>
        <taxon>Eurotiomycetes</taxon>
        <taxon>Eurotiomycetidae</taxon>
        <taxon>Eurotiales</taxon>
        <taxon>Aspergillaceae</taxon>
        <taxon>Aspergillus</taxon>
        <taxon>Aspergillus subgen. Circumdati</taxon>
    </lineage>
</organism>
<reference evidence="5" key="2">
    <citation type="submission" date="2020-02" db="EMBL/GenBank/DDBJ databases">
        <authorList>
            <person name="Gilchrist C.L.M."/>
            <person name="Chooi Y.-H."/>
        </authorList>
    </citation>
    <scope>NUCLEOTIDE SEQUENCE</scope>
    <source>
        <strain evidence="5">MST-FP2251</strain>
    </source>
</reference>
<comment type="caution">
    <text evidence="5">The sequence shown here is derived from an EMBL/GenBank/DDBJ whole genome shotgun (WGS) entry which is preliminary data.</text>
</comment>
<dbReference type="GO" id="GO:0050660">
    <property type="term" value="F:flavin adenine dinucleotide binding"/>
    <property type="evidence" value="ECO:0007669"/>
    <property type="project" value="InterPro"/>
</dbReference>
<reference evidence="5" key="1">
    <citation type="journal article" date="2019" name="Beilstein J. Org. Chem.">
        <title>Nanangenines: drimane sesquiterpenoids as the dominant metabolite cohort of a novel Australian fungus, Aspergillus nanangensis.</title>
        <authorList>
            <person name="Lacey H.J."/>
            <person name="Gilchrist C.L.M."/>
            <person name="Crombie A."/>
            <person name="Kalaitzis J.A."/>
            <person name="Vuong D."/>
            <person name="Rutledge P.J."/>
            <person name="Turner P."/>
            <person name="Pitt J.I."/>
            <person name="Lacey E."/>
            <person name="Chooi Y.H."/>
            <person name="Piggott A.M."/>
        </authorList>
    </citation>
    <scope>NUCLEOTIDE SEQUENCE</scope>
    <source>
        <strain evidence="5">MST-FP2251</strain>
    </source>
</reference>
<sequence length="529" mass="58737">MTIQEIDALIVGGGFGGIRLTGLLKNQLQLAKVVAIEKGEGLGGTWYWNKYPGAQSDSESWVYGFSDDVDTPQPTTRYLYADDVQRQLITTAKNTNVLDNYLFENQVVSAHYDTTSSRWHITTDKGFRFAATYFITALGILSKPYIPNFPGIDTFQGVSFHSAGWPKGLNTDGKRVAIIGTGPSGSQITSAIHRSVESLVVFQKRAQYITPVENRALRDEEKDAISRDQAKIWNTVFNSLFAMGFEESNESALNVSEARRREVYEQIWNKGGGFRFFFEAFNDLGIDFTANETAAAFVREKIAEIVKDPQTASILQPTGAYGGRPLCADGYYEAFNNPNVSVVSIADNPISRIIPTGIELQDGTALEFDIIVFATGFDGVDGAYRDVDIRGRNGIRLSDVWQERPNALYGISVAEFPNFFTITGPGSPFANIPPIVEVQGDFVVRLIRELNQRGGRSIEANRDAELKWTELVQAVSRSTVFDKVRSWIQNNNVAGSEKFPVLFLGGLNTYTAKLEEEANIQYPSYQFLD</sequence>
<dbReference type="AlphaFoldDB" id="A0AAD4CSC1"/>
<dbReference type="PANTHER" id="PTHR43098:SF5">
    <property type="entry name" value="DUAL-FUNCTIONAL MONOOXYGENASE_METHYLTRANSFERASE PSOF"/>
    <property type="match status" value="1"/>
</dbReference>
<dbReference type="SUPFAM" id="SSF51905">
    <property type="entry name" value="FAD/NAD(P)-binding domain"/>
    <property type="match status" value="2"/>
</dbReference>
<dbReference type="PANTHER" id="PTHR43098">
    <property type="entry name" value="L-ORNITHINE N(5)-MONOOXYGENASE-RELATED"/>
    <property type="match status" value="1"/>
</dbReference>
<name>A0AAD4CSC1_ASPNN</name>
<dbReference type="Proteomes" id="UP001194746">
    <property type="component" value="Unassembled WGS sequence"/>
</dbReference>
<keyword evidence="2" id="KW-0274">FAD</keyword>
<keyword evidence="4" id="KW-0560">Oxidoreductase</keyword>
<evidence type="ECO:0000256" key="2">
    <source>
        <dbReference type="ARBA" id="ARBA00022827"/>
    </source>
</evidence>
<dbReference type="Pfam" id="PF00743">
    <property type="entry name" value="FMO-like"/>
    <property type="match status" value="1"/>
</dbReference>
<gene>
    <name evidence="5" type="ORF">FE257_005393</name>
</gene>
<evidence type="ECO:0008006" key="7">
    <source>
        <dbReference type="Google" id="ProtNLM"/>
    </source>
</evidence>
<evidence type="ECO:0000256" key="1">
    <source>
        <dbReference type="ARBA" id="ARBA00022630"/>
    </source>
</evidence>
<dbReference type="InterPro" id="IPR020946">
    <property type="entry name" value="Flavin_mOase-like"/>
</dbReference>
<dbReference type="EMBL" id="VCAU01000023">
    <property type="protein sequence ID" value="KAF9890822.1"/>
    <property type="molecule type" value="Genomic_DNA"/>
</dbReference>
<dbReference type="InterPro" id="IPR050775">
    <property type="entry name" value="FAD-binding_Monooxygenases"/>
</dbReference>
<keyword evidence="1" id="KW-0285">Flavoprotein</keyword>
<evidence type="ECO:0000256" key="3">
    <source>
        <dbReference type="ARBA" id="ARBA00022857"/>
    </source>
</evidence>